<dbReference type="Gramene" id="Solyc04g050225.1.1">
    <property type="protein sequence ID" value="Solyc04g050225.1.1"/>
    <property type="gene ID" value="Solyc04g050225.1"/>
</dbReference>
<sequence>MVALIILRMVFYAGYDAPNSEIKGFKRSTNTLLEYIMVFLRKFQQRRESNREYAYLLRRRRISDT</sequence>
<dbReference type="InParanoid" id="A0A3Q7G129"/>
<protein>
    <submittedName>
        <fullName evidence="1">Uncharacterized protein</fullName>
    </submittedName>
</protein>
<dbReference type="AlphaFoldDB" id="A0A3Q7G129"/>
<keyword evidence="2" id="KW-1185">Reference proteome</keyword>
<organism evidence="1">
    <name type="scientific">Solanum lycopersicum</name>
    <name type="common">Tomato</name>
    <name type="synonym">Lycopersicon esculentum</name>
    <dbReference type="NCBI Taxonomy" id="4081"/>
    <lineage>
        <taxon>Eukaryota</taxon>
        <taxon>Viridiplantae</taxon>
        <taxon>Streptophyta</taxon>
        <taxon>Embryophyta</taxon>
        <taxon>Tracheophyta</taxon>
        <taxon>Spermatophyta</taxon>
        <taxon>Magnoliopsida</taxon>
        <taxon>eudicotyledons</taxon>
        <taxon>Gunneridae</taxon>
        <taxon>Pentapetalae</taxon>
        <taxon>asterids</taxon>
        <taxon>lamiids</taxon>
        <taxon>Solanales</taxon>
        <taxon>Solanaceae</taxon>
        <taxon>Solanoideae</taxon>
        <taxon>Solaneae</taxon>
        <taxon>Solanum</taxon>
        <taxon>Solanum subgen. Lycopersicon</taxon>
    </lineage>
</organism>
<name>A0A3Q7G129_SOLLC</name>
<reference evidence="1" key="2">
    <citation type="submission" date="2019-01" db="UniProtKB">
        <authorList>
            <consortium name="EnsemblPlants"/>
        </authorList>
    </citation>
    <scope>IDENTIFICATION</scope>
    <source>
        <strain evidence="1">cv. Heinz 1706</strain>
    </source>
</reference>
<evidence type="ECO:0000313" key="2">
    <source>
        <dbReference type="Proteomes" id="UP000004994"/>
    </source>
</evidence>
<reference evidence="1" key="1">
    <citation type="journal article" date="2012" name="Nature">
        <title>The tomato genome sequence provides insights into fleshy fruit evolution.</title>
        <authorList>
            <consortium name="Tomato Genome Consortium"/>
        </authorList>
    </citation>
    <scope>NUCLEOTIDE SEQUENCE [LARGE SCALE GENOMIC DNA]</scope>
    <source>
        <strain evidence="1">cv. Heinz 1706</strain>
    </source>
</reference>
<dbReference type="Proteomes" id="UP000004994">
    <property type="component" value="Chromosome 4"/>
</dbReference>
<evidence type="ECO:0000313" key="1">
    <source>
        <dbReference type="EnsemblPlants" id="Solyc04g050225.1.1"/>
    </source>
</evidence>
<accession>A0A3Q7G129</accession>
<dbReference type="EnsemblPlants" id="Solyc04g050225.1.1">
    <property type="protein sequence ID" value="Solyc04g050225.1.1"/>
    <property type="gene ID" value="Solyc04g050225.1"/>
</dbReference>
<proteinExistence type="predicted"/>